<dbReference type="Proteomes" id="UP000054359">
    <property type="component" value="Unassembled WGS sequence"/>
</dbReference>
<organism evidence="3 4">
    <name type="scientific">Stegodyphus mimosarum</name>
    <name type="common">African social velvet spider</name>
    <dbReference type="NCBI Taxonomy" id="407821"/>
    <lineage>
        <taxon>Eukaryota</taxon>
        <taxon>Metazoa</taxon>
        <taxon>Ecdysozoa</taxon>
        <taxon>Arthropoda</taxon>
        <taxon>Chelicerata</taxon>
        <taxon>Arachnida</taxon>
        <taxon>Araneae</taxon>
        <taxon>Araneomorphae</taxon>
        <taxon>Entelegynae</taxon>
        <taxon>Eresoidea</taxon>
        <taxon>Eresidae</taxon>
        <taxon>Stegodyphus</taxon>
    </lineage>
</organism>
<evidence type="ECO:0000256" key="2">
    <source>
        <dbReference type="ARBA" id="ARBA00023295"/>
    </source>
</evidence>
<name>A0A087TA68_STEMI</name>
<dbReference type="PANTHER" id="PTHR43053">
    <property type="entry name" value="GLYCOSIDASE FAMILY 31"/>
    <property type="match status" value="1"/>
</dbReference>
<proteinExistence type="predicted"/>
<keyword evidence="1" id="KW-0378">Hydrolase</keyword>
<dbReference type="OrthoDB" id="10070917at2759"/>
<dbReference type="STRING" id="407821.A0A087TA68"/>
<dbReference type="AlphaFoldDB" id="A0A087TA68"/>
<dbReference type="PANTHER" id="PTHR43053:SF4">
    <property type="entry name" value="MYOGENESIS-REGULATING GLYCOSIDASE"/>
    <property type="match status" value="1"/>
</dbReference>
<sequence length="132" mass="15239">MVSADIPLYVSLNSSRNNNLCLEAKYDSFPYYNDRSDLHLDYTICTGSDMKQVHKGMWKKYFKTANISMEFLEVPIWATAPKLEATLNQDSLQTYSNHIMEHGFPAGFLLIDTKWQEVEGDLNFNPHLFPNP</sequence>
<protein>
    <submittedName>
        <fullName evidence="3">Putative family 31 glucosidase</fullName>
    </submittedName>
</protein>
<evidence type="ECO:0000313" key="3">
    <source>
        <dbReference type="EMBL" id="KFM62007.1"/>
    </source>
</evidence>
<keyword evidence="4" id="KW-1185">Reference proteome</keyword>
<keyword evidence="2" id="KW-0326">Glycosidase</keyword>
<evidence type="ECO:0000256" key="1">
    <source>
        <dbReference type="ARBA" id="ARBA00022801"/>
    </source>
</evidence>
<dbReference type="InterPro" id="IPR050985">
    <property type="entry name" value="Alpha-glycosidase_related"/>
</dbReference>
<dbReference type="EMBL" id="KK114248">
    <property type="protein sequence ID" value="KFM62007.1"/>
    <property type="molecule type" value="Genomic_DNA"/>
</dbReference>
<dbReference type="GO" id="GO:0016798">
    <property type="term" value="F:hydrolase activity, acting on glycosyl bonds"/>
    <property type="evidence" value="ECO:0007669"/>
    <property type="project" value="UniProtKB-KW"/>
</dbReference>
<evidence type="ECO:0000313" key="4">
    <source>
        <dbReference type="Proteomes" id="UP000054359"/>
    </source>
</evidence>
<gene>
    <name evidence="3" type="ORF">X975_01453</name>
</gene>
<reference evidence="3 4" key="1">
    <citation type="submission" date="2013-11" db="EMBL/GenBank/DDBJ databases">
        <title>Genome sequencing of Stegodyphus mimosarum.</title>
        <authorList>
            <person name="Bechsgaard J."/>
        </authorList>
    </citation>
    <scope>NUCLEOTIDE SEQUENCE [LARGE SCALE GENOMIC DNA]</scope>
</reference>
<feature type="non-terminal residue" evidence="3">
    <location>
        <position position="132"/>
    </location>
</feature>
<accession>A0A087TA68</accession>